<dbReference type="OrthoDB" id="5476461at2"/>
<dbReference type="EMBL" id="CP012752">
    <property type="protein sequence ID" value="ALG11826.1"/>
    <property type="molecule type" value="Genomic_DNA"/>
</dbReference>
<dbReference type="GO" id="GO:0005737">
    <property type="term" value="C:cytoplasm"/>
    <property type="evidence" value="ECO:0007669"/>
    <property type="project" value="TreeGrafter"/>
</dbReference>
<dbReference type="GO" id="GO:0003677">
    <property type="term" value="F:DNA binding"/>
    <property type="evidence" value="ECO:0007669"/>
    <property type="project" value="InterPro"/>
</dbReference>
<evidence type="ECO:0000256" key="1">
    <source>
        <dbReference type="ARBA" id="ARBA00022741"/>
    </source>
</evidence>
<protein>
    <recommendedName>
        <fullName evidence="3">HTH luxR-type domain-containing protein</fullName>
    </recommendedName>
</protein>
<dbReference type="Pfam" id="PF00196">
    <property type="entry name" value="GerE"/>
    <property type="match status" value="1"/>
</dbReference>
<dbReference type="InterPro" id="IPR016032">
    <property type="entry name" value="Sig_transdc_resp-reg_C-effctor"/>
</dbReference>
<gene>
    <name evidence="4" type="ORF">AOZ06_37550</name>
</gene>
<name>A0A0N9IB36_9PSEU</name>
<dbReference type="PRINTS" id="PR00038">
    <property type="entry name" value="HTHLUXR"/>
</dbReference>
<dbReference type="PROSITE" id="PS00622">
    <property type="entry name" value="HTH_LUXR_1"/>
    <property type="match status" value="1"/>
</dbReference>
<sequence length="875" mass="94505">MTMRGPSRELIGRDADLAVLRAAYDRLPAVVLVSGEAGIGKSRLVTAFTTALAGEPLTLRGDCLELGAEGSPLVPFLPVMRRLGVRPGRRILEDVLDRVTRAAEHRPVVITVEDLHWADASSRELFAYLARNLTGPVLLIGTVRTGELATGHPTRRLIAELGRRAVTRIDLRPLTVDDVMDLLTAIDGHRPDQARGVRVHRRSGGNPLFVEALSTSDSAGDLRTLLLERITRRAELEALAVAGAPVPGDHLVGLCTGEAIAELIDHGLVVAGPDGYAVRHDLIREAVYDSTLPARRKRLHAHFAALTPDSAVAAQHWLAAGEVDRALPVAWRAARAAARQSAYDEQLHLLELILAQWSDALDVDRATVMERAAEAALAAGKSAIGIAHSTAALDLATDRRQVARLLGLRGQLRNRVDGTGIEDLERAIAIAPQGWLFAALAFVEVVANRHDSSRVHARQALRIADAESDNGLRARATMVTAALDGAAGLVEQARRAFAAARDLAVEAGDDHTFLTTFQWEAGLLEAAGDYEQAAGLALEGRRAAERLGHGRSRASMLAVAQAVPLRLLGRWDEALALVDEALADAPPPLYTAFLRLVAADIARCRGENSRFEALMRGLAEFARHAPNAAEATLEITIQRIEWALAQGDPDLADRDLRDHLDLAHPVREVLRLAVLGARVQRARRASAPRNRRLAQEVTSRFEELSAVVDAVTGPRAYRRTFLALVSDSLSTWDAAVTGWRELGNPYETALALTDAGAAALVTNNRPGARARLDEARELATALGAAPLVSRIDGLVSRSRLDEVAKPKVRNDFGLTRREVDVLRVLARGRSNQQIADELFISTNTVATHVARILVKLGATTRTEAVARARETDLLD</sequence>
<dbReference type="AlphaFoldDB" id="A0A0N9IB36"/>
<dbReference type="Gene3D" id="1.10.10.10">
    <property type="entry name" value="Winged helix-like DNA-binding domain superfamily/Winged helix DNA-binding domain"/>
    <property type="match status" value="1"/>
</dbReference>
<dbReference type="GO" id="GO:0005524">
    <property type="term" value="F:ATP binding"/>
    <property type="evidence" value="ECO:0007669"/>
    <property type="project" value="UniProtKB-KW"/>
</dbReference>
<dbReference type="SUPFAM" id="SSF46894">
    <property type="entry name" value="C-terminal effector domain of the bipartite response regulators"/>
    <property type="match status" value="1"/>
</dbReference>
<organism evidence="4 5">
    <name type="scientific">Kibdelosporangium phytohabitans</name>
    <dbReference type="NCBI Taxonomy" id="860235"/>
    <lineage>
        <taxon>Bacteria</taxon>
        <taxon>Bacillati</taxon>
        <taxon>Actinomycetota</taxon>
        <taxon>Actinomycetes</taxon>
        <taxon>Pseudonocardiales</taxon>
        <taxon>Pseudonocardiaceae</taxon>
        <taxon>Kibdelosporangium</taxon>
    </lineage>
</organism>
<evidence type="ECO:0000259" key="3">
    <source>
        <dbReference type="PROSITE" id="PS50043"/>
    </source>
</evidence>
<dbReference type="SUPFAM" id="SSF52540">
    <property type="entry name" value="P-loop containing nucleoside triphosphate hydrolases"/>
    <property type="match status" value="1"/>
</dbReference>
<dbReference type="InterPro" id="IPR027417">
    <property type="entry name" value="P-loop_NTPase"/>
</dbReference>
<dbReference type="InterPro" id="IPR036388">
    <property type="entry name" value="WH-like_DNA-bd_sf"/>
</dbReference>
<keyword evidence="5" id="KW-1185">Reference proteome</keyword>
<dbReference type="PANTHER" id="PTHR16305">
    <property type="entry name" value="TESTICULAR SOLUBLE ADENYLYL CYCLASE"/>
    <property type="match status" value="1"/>
</dbReference>
<accession>A0A0N9IB36</accession>
<dbReference type="InterPro" id="IPR041664">
    <property type="entry name" value="AAA_16"/>
</dbReference>
<proteinExistence type="predicted"/>
<feature type="domain" description="HTH luxR-type" evidence="3">
    <location>
        <begin position="807"/>
        <end position="872"/>
    </location>
</feature>
<dbReference type="InterPro" id="IPR000792">
    <property type="entry name" value="Tscrpt_reg_LuxR_C"/>
</dbReference>
<dbReference type="GO" id="GO:0006355">
    <property type="term" value="P:regulation of DNA-templated transcription"/>
    <property type="evidence" value="ECO:0007669"/>
    <property type="project" value="InterPro"/>
</dbReference>
<evidence type="ECO:0000313" key="5">
    <source>
        <dbReference type="Proteomes" id="UP000063699"/>
    </source>
</evidence>
<dbReference type="PROSITE" id="PS50043">
    <property type="entry name" value="HTH_LUXR_2"/>
    <property type="match status" value="1"/>
</dbReference>
<dbReference type="RefSeq" id="WP_054293722.1">
    <property type="nucleotide sequence ID" value="NZ_CP012752.1"/>
</dbReference>
<dbReference type="SUPFAM" id="SSF48452">
    <property type="entry name" value="TPR-like"/>
    <property type="match status" value="1"/>
</dbReference>
<dbReference type="SMART" id="SM00421">
    <property type="entry name" value="HTH_LUXR"/>
    <property type="match status" value="1"/>
</dbReference>
<dbReference type="Gene3D" id="1.25.40.10">
    <property type="entry name" value="Tetratricopeptide repeat domain"/>
    <property type="match status" value="1"/>
</dbReference>
<dbReference type="InterPro" id="IPR011990">
    <property type="entry name" value="TPR-like_helical_dom_sf"/>
</dbReference>
<keyword evidence="1" id="KW-0547">Nucleotide-binding</keyword>
<dbReference type="Pfam" id="PF13191">
    <property type="entry name" value="AAA_16"/>
    <property type="match status" value="1"/>
</dbReference>
<keyword evidence="2" id="KW-0067">ATP-binding</keyword>
<dbReference type="PANTHER" id="PTHR16305:SF35">
    <property type="entry name" value="TRANSCRIPTIONAL ACTIVATOR DOMAIN"/>
    <property type="match status" value="1"/>
</dbReference>
<evidence type="ECO:0000313" key="4">
    <source>
        <dbReference type="EMBL" id="ALG11826.1"/>
    </source>
</evidence>
<dbReference type="GO" id="GO:0004016">
    <property type="term" value="F:adenylate cyclase activity"/>
    <property type="evidence" value="ECO:0007669"/>
    <property type="project" value="TreeGrafter"/>
</dbReference>
<evidence type="ECO:0000256" key="2">
    <source>
        <dbReference type="ARBA" id="ARBA00022840"/>
    </source>
</evidence>
<dbReference type="CDD" id="cd06170">
    <property type="entry name" value="LuxR_C_like"/>
    <property type="match status" value="1"/>
</dbReference>
<dbReference type="Proteomes" id="UP000063699">
    <property type="component" value="Chromosome"/>
</dbReference>
<dbReference type="KEGG" id="kphy:AOZ06_37550"/>
<reference evidence="4 5" key="1">
    <citation type="submission" date="2015-07" db="EMBL/GenBank/DDBJ databases">
        <title>Genome sequencing of Kibdelosporangium phytohabitans.</title>
        <authorList>
            <person name="Qin S."/>
            <person name="Xing K."/>
        </authorList>
    </citation>
    <scope>NUCLEOTIDE SEQUENCE [LARGE SCALE GENOMIC DNA]</scope>
    <source>
        <strain evidence="4 5">KLBMP1111</strain>
    </source>
</reference>